<dbReference type="EMBL" id="VSSQ01011843">
    <property type="protein sequence ID" value="MPM47845.1"/>
    <property type="molecule type" value="Genomic_DNA"/>
</dbReference>
<name>A0A645A3S8_9ZZZZ</name>
<dbReference type="AlphaFoldDB" id="A0A645A3S8"/>
<accession>A0A645A3S8</accession>
<feature type="region of interest" description="Disordered" evidence="1">
    <location>
        <begin position="245"/>
        <end position="266"/>
    </location>
</feature>
<proteinExistence type="predicted"/>
<gene>
    <name evidence="2" type="ORF">SDC9_94566</name>
</gene>
<reference evidence="2" key="1">
    <citation type="submission" date="2019-08" db="EMBL/GenBank/DDBJ databases">
        <authorList>
            <person name="Kucharzyk K."/>
            <person name="Murdoch R.W."/>
            <person name="Higgins S."/>
            <person name="Loffler F."/>
        </authorList>
    </citation>
    <scope>NUCLEOTIDE SEQUENCE</scope>
</reference>
<evidence type="ECO:0000256" key="1">
    <source>
        <dbReference type="SAM" id="MobiDB-lite"/>
    </source>
</evidence>
<protein>
    <submittedName>
        <fullName evidence="2">Uncharacterized protein</fullName>
    </submittedName>
</protein>
<comment type="caution">
    <text evidence="2">The sequence shown here is derived from an EMBL/GenBank/DDBJ whole genome shotgun (WGS) entry which is preliminary data.</text>
</comment>
<organism evidence="2">
    <name type="scientific">bioreactor metagenome</name>
    <dbReference type="NCBI Taxonomy" id="1076179"/>
    <lineage>
        <taxon>unclassified sequences</taxon>
        <taxon>metagenomes</taxon>
        <taxon>ecological metagenomes</taxon>
    </lineage>
</organism>
<sequence length="308" mass="33712">MGERIADFAGQQLRRPVALSNQFDEMVQREIGCPQLRSHLARDHVGDPLPDAMLSGNRLQAALIAALAQRSAGADHQMTELHAARTVARKQPAVLDETAADSGVELDQAQAARHVRTAAVILGKRPRHGRGSQKNPFALRQIPQPFGHRDIDPAGHIVRAQTPLTLHIDQSRIGEADPAPQTAPLRRRLAQNVQQLRQLARHGLSGNASGKIDRAAGQLVAAAVQQHSKQTPRLKFNADEGAPIRIDGQGRTAPPGSGADPVGFNHQPGIFQLVDRRQHRSRTTGMKFENFPARQARVKQQLLKQYVF</sequence>
<evidence type="ECO:0000313" key="2">
    <source>
        <dbReference type="EMBL" id="MPM47845.1"/>
    </source>
</evidence>